<feature type="compositionally biased region" description="Basic and acidic residues" evidence="1">
    <location>
        <begin position="49"/>
        <end position="64"/>
    </location>
</feature>
<reference evidence="2 3" key="1">
    <citation type="journal article" date="2019" name="G3 (Bethesda)">
        <title>Sequencing of a Wild Apple (Malus baccata) Genome Unravels the Differences Between Cultivated and Wild Apple Species Regarding Disease Resistance and Cold Tolerance.</title>
        <authorList>
            <person name="Chen X."/>
        </authorList>
    </citation>
    <scope>NUCLEOTIDE SEQUENCE [LARGE SCALE GENOMIC DNA]</scope>
    <source>
        <strain evidence="3">cv. Shandingzi</strain>
        <tissue evidence="2">Leaves</tissue>
    </source>
</reference>
<evidence type="ECO:0000313" key="2">
    <source>
        <dbReference type="EMBL" id="TQD87051.1"/>
    </source>
</evidence>
<dbReference type="Proteomes" id="UP000315295">
    <property type="component" value="Unassembled WGS sequence"/>
</dbReference>
<organism evidence="2 3">
    <name type="scientific">Malus baccata</name>
    <name type="common">Siberian crab apple</name>
    <name type="synonym">Pyrus baccata</name>
    <dbReference type="NCBI Taxonomy" id="106549"/>
    <lineage>
        <taxon>Eukaryota</taxon>
        <taxon>Viridiplantae</taxon>
        <taxon>Streptophyta</taxon>
        <taxon>Embryophyta</taxon>
        <taxon>Tracheophyta</taxon>
        <taxon>Spermatophyta</taxon>
        <taxon>Magnoliopsida</taxon>
        <taxon>eudicotyledons</taxon>
        <taxon>Gunneridae</taxon>
        <taxon>Pentapetalae</taxon>
        <taxon>rosids</taxon>
        <taxon>fabids</taxon>
        <taxon>Rosales</taxon>
        <taxon>Rosaceae</taxon>
        <taxon>Amygdaloideae</taxon>
        <taxon>Maleae</taxon>
        <taxon>Malus</taxon>
    </lineage>
</organism>
<evidence type="ECO:0000313" key="3">
    <source>
        <dbReference type="Proteomes" id="UP000315295"/>
    </source>
</evidence>
<gene>
    <name evidence="2" type="ORF">C1H46_027379</name>
</gene>
<accession>A0A540LKP7</accession>
<dbReference type="EMBL" id="VIEB01000549">
    <property type="protein sequence ID" value="TQD87051.1"/>
    <property type="molecule type" value="Genomic_DNA"/>
</dbReference>
<protein>
    <submittedName>
        <fullName evidence="2">Uncharacterized protein</fullName>
    </submittedName>
</protein>
<comment type="caution">
    <text evidence="2">The sequence shown here is derived from an EMBL/GenBank/DDBJ whole genome shotgun (WGS) entry which is preliminary data.</text>
</comment>
<dbReference type="AlphaFoldDB" id="A0A540LKP7"/>
<keyword evidence="3" id="KW-1185">Reference proteome</keyword>
<name>A0A540LKP7_MALBA</name>
<feature type="region of interest" description="Disordered" evidence="1">
    <location>
        <begin position="49"/>
        <end position="82"/>
    </location>
</feature>
<sequence>MYAWTPLPNFTGSVTETERYGCDDGDLGLCDGPDMLLCCSMQTQSNANRNEDFNLRANHQNKDPTEEDEEEEMNGSQPERKAVEVGAEFSKVRRVCTAPCSGGLVRAVDAWEMISWMSCCVNE</sequence>
<evidence type="ECO:0000256" key="1">
    <source>
        <dbReference type="SAM" id="MobiDB-lite"/>
    </source>
</evidence>
<proteinExistence type="predicted"/>